<dbReference type="OrthoDB" id="5596184at2759"/>
<protein>
    <submittedName>
        <fullName evidence="2">Uncharacterized protein</fullName>
    </submittedName>
</protein>
<gene>
    <name evidence="2" type="ORF">COEREDRAFT_84208</name>
</gene>
<feature type="chain" id="PRO_5013895578" evidence="1">
    <location>
        <begin position="23"/>
        <end position="349"/>
    </location>
</feature>
<evidence type="ECO:0000313" key="3">
    <source>
        <dbReference type="Proteomes" id="UP000242474"/>
    </source>
</evidence>
<accession>A0A2G5BKP1</accession>
<dbReference type="EMBL" id="KZ303486">
    <property type="protein sequence ID" value="PIA19570.1"/>
    <property type="molecule type" value="Genomic_DNA"/>
</dbReference>
<evidence type="ECO:0000313" key="2">
    <source>
        <dbReference type="EMBL" id="PIA19570.1"/>
    </source>
</evidence>
<dbReference type="Proteomes" id="UP000242474">
    <property type="component" value="Unassembled WGS sequence"/>
</dbReference>
<feature type="signal peptide" evidence="1">
    <location>
        <begin position="1"/>
        <end position="22"/>
    </location>
</feature>
<name>A0A2G5BKP1_COERN</name>
<proteinExistence type="predicted"/>
<evidence type="ECO:0000256" key="1">
    <source>
        <dbReference type="SAM" id="SignalP"/>
    </source>
</evidence>
<organism evidence="2 3">
    <name type="scientific">Coemansia reversa (strain ATCC 12441 / NRRL 1564)</name>
    <dbReference type="NCBI Taxonomy" id="763665"/>
    <lineage>
        <taxon>Eukaryota</taxon>
        <taxon>Fungi</taxon>
        <taxon>Fungi incertae sedis</taxon>
        <taxon>Zoopagomycota</taxon>
        <taxon>Kickxellomycotina</taxon>
        <taxon>Kickxellomycetes</taxon>
        <taxon>Kickxellales</taxon>
        <taxon>Kickxellaceae</taxon>
        <taxon>Coemansia</taxon>
    </lineage>
</organism>
<dbReference type="AlphaFoldDB" id="A0A2G5BKP1"/>
<keyword evidence="1" id="KW-0732">Signal</keyword>
<reference evidence="2 3" key="1">
    <citation type="journal article" date="2015" name="Genome Biol. Evol.">
        <title>Phylogenomic analyses indicate that early fungi evolved digesting cell walls of algal ancestors of land plants.</title>
        <authorList>
            <person name="Chang Y."/>
            <person name="Wang S."/>
            <person name="Sekimoto S."/>
            <person name="Aerts A.L."/>
            <person name="Choi C."/>
            <person name="Clum A."/>
            <person name="LaButti K.M."/>
            <person name="Lindquist E.A."/>
            <person name="Yee Ngan C."/>
            <person name="Ohm R.A."/>
            <person name="Salamov A.A."/>
            <person name="Grigoriev I.V."/>
            <person name="Spatafora J.W."/>
            <person name="Berbee M.L."/>
        </authorList>
    </citation>
    <scope>NUCLEOTIDE SEQUENCE [LARGE SCALE GENOMIC DNA]</scope>
    <source>
        <strain evidence="2 3">NRRL 1564</strain>
    </source>
</reference>
<keyword evidence="3" id="KW-1185">Reference proteome</keyword>
<sequence>MHRYTIYCFAATLLSMATVGKAAETKDGYEQGDNNYAPAGNDYASAGNDYDYAPAGNDYASVDNDHGYAPAANDYASAEDDYNQDNNDYASVGNDYDQNNNDYNHGNDYGKGNDYVTAAPYQEDTTTVVVEGSSPCDDVVTPQFETVVQDVVNTVMQYSTVLLEETQTQSVTAQITSIQMESVAAQEEAVYQVTQTYVCPPPPTVSVNNVNTVWVTETATPTVQVVQTRVQPQVVVQPVTVTHQVQQMAVETQVIQEQATAVYTTNMHNMVQVIQENVGQDQLTTVVIVPDAGAADHNQDYGVHAAPAYHSKGSYGGNNGGYATSAYHSKADYASAGYENNNSGYSNNY</sequence>